<evidence type="ECO:0000313" key="1">
    <source>
        <dbReference type="Proteomes" id="UP000095283"/>
    </source>
</evidence>
<protein>
    <submittedName>
        <fullName evidence="2">Uncharacterized protein</fullName>
    </submittedName>
</protein>
<organism evidence="1 2">
    <name type="scientific">Heterorhabditis bacteriophora</name>
    <name type="common">Entomopathogenic nematode worm</name>
    <dbReference type="NCBI Taxonomy" id="37862"/>
    <lineage>
        <taxon>Eukaryota</taxon>
        <taxon>Metazoa</taxon>
        <taxon>Ecdysozoa</taxon>
        <taxon>Nematoda</taxon>
        <taxon>Chromadorea</taxon>
        <taxon>Rhabditida</taxon>
        <taxon>Rhabditina</taxon>
        <taxon>Rhabditomorpha</taxon>
        <taxon>Strongyloidea</taxon>
        <taxon>Heterorhabditidae</taxon>
        <taxon>Heterorhabditis</taxon>
    </lineage>
</organism>
<dbReference type="WBParaSite" id="Hba_21498">
    <property type="protein sequence ID" value="Hba_21498"/>
    <property type="gene ID" value="Hba_21498"/>
</dbReference>
<dbReference type="AlphaFoldDB" id="A0A1I7XVE1"/>
<reference evidence="2" key="1">
    <citation type="submission" date="2016-11" db="UniProtKB">
        <authorList>
            <consortium name="WormBaseParasite"/>
        </authorList>
    </citation>
    <scope>IDENTIFICATION</scope>
</reference>
<sequence>MFNQLFLDTNKQLFWMTIVEQLSIGRVWQQEEQRSGERVMAPERKRSCTAFPTSYDLHRKAIP</sequence>
<evidence type="ECO:0000313" key="2">
    <source>
        <dbReference type="WBParaSite" id="Hba_21498"/>
    </source>
</evidence>
<name>A0A1I7XVE1_HETBA</name>
<accession>A0A1I7XVE1</accession>
<dbReference type="Proteomes" id="UP000095283">
    <property type="component" value="Unplaced"/>
</dbReference>
<proteinExistence type="predicted"/>
<keyword evidence="1" id="KW-1185">Reference proteome</keyword>